<evidence type="ECO:0000313" key="3">
    <source>
        <dbReference type="EMBL" id="MBK1669870.1"/>
    </source>
</evidence>
<dbReference type="Gene3D" id="3.30.1360.120">
    <property type="entry name" value="Probable tRNA modification gtpase trme, domain 1"/>
    <property type="match status" value="1"/>
</dbReference>
<organism evidence="3 4">
    <name type="scientific">Rhodovibrio sodomensis</name>
    <dbReference type="NCBI Taxonomy" id="1088"/>
    <lineage>
        <taxon>Bacteria</taxon>
        <taxon>Pseudomonadati</taxon>
        <taxon>Pseudomonadota</taxon>
        <taxon>Alphaproteobacteria</taxon>
        <taxon>Rhodospirillales</taxon>
        <taxon>Rhodovibrionaceae</taxon>
        <taxon>Rhodovibrio</taxon>
    </lineage>
</organism>
<keyword evidence="4" id="KW-1185">Reference proteome</keyword>
<feature type="domain" description="CAF17 C-terminal" evidence="2">
    <location>
        <begin position="227"/>
        <end position="295"/>
    </location>
</feature>
<reference evidence="3 4" key="1">
    <citation type="journal article" date="2020" name="Microorganisms">
        <title>Osmotic Adaptation and Compatible Solute Biosynthesis of Phototrophic Bacteria as Revealed from Genome Analyses.</title>
        <authorList>
            <person name="Imhoff J.F."/>
            <person name="Rahn T."/>
            <person name="Kunzel S."/>
            <person name="Keller A."/>
            <person name="Neulinger S.C."/>
        </authorList>
    </citation>
    <scope>NUCLEOTIDE SEQUENCE [LARGE SCALE GENOMIC DNA]</scope>
    <source>
        <strain evidence="3 4">DSM 9895</strain>
    </source>
</reference>
<gene>
    <name evidence="3" type="ORF">CKO28_17680</name>
</gene>
<dbReference type="PIRSF" id="PIRSF006487">
    <property type="entry name" value="GcvT"/>
    <property type="match status" value="1"/>
</dbReference>
<dbReference type="NCBIfam" id="TIGR03317">
    <property type="entry name" value="ygfZ_signature"/>
    <property type="match status" value="1"/>
</dbReference>
<dbReference type="InterPro" id="IPR027266">
    <property type="entry name" value="TrmE/GcvT-like"/>
</dbReference>
<dbReference type="SUPFAM" id="SSF103025">
    <property type="entry name" value="Folate-binding domain"/>
    <property type="match status" value="1"/>
</dbReference>
<dbReference type="RefSeq" id="WP_200342215.1">
    <property type="nucleotide sequence ID" value="NZ_NRRL01000065.1"/>
</dbReference>
<accession>A0ABS1DHC5</accession>
<dbReference type="EMBL" id="NRRL01000065">
    <property type="protein sequence ID" value="MBK1669870.1"/>
    <property type="molecule type" value="Genomic_DNA"/>
</dbReference>
<dbReference type="Pfam" id="PF25455">
    <property type="entry name" value="Beta-barrel_CAF17_C"/>
    <property type="match status" value="1"/>
</dbReference>
<evidence type="ECO:0000313" key="4">
    <source>
        <dbReference type="Proteomes" id="UP001296873"/>
    </source>
</evidence>
<name>A0ABS1DHC5_9PROT</name>
<dbReference type="PANTHER" id="PTHR22602:SF0">
    <property type="entry name" value="TRANSFERASE CAF17, MITOCHONDRIAL-RELATED"/>
    <property type="match status" value="1"/>
</dbReference>
<protein>
    <recommendedName>
        <fullName evidence="2">CAF17 C-terminal domain-containing protein</fullName>
    </recommendedName>
</protein>
<dbReference type="PANTHER" id="PTHR22602">
    <property type="entry name" value="TRANSFERASE CAF17, MITOCHONDRIAL-RELATED"/>
    <property type="match status" value="1"/>
</dbReference>
<evidence type="ECO:0000259" key="2">
    <source>
        <dbReference type="Pfam" id="PF25455"/>
    </source>
</evidence>
<keyword evidence="1" id="KW-0809">Transit peptide</keyword>
<dbReference type="InterPro" id="IPR045179">
    <property type="entry name" value="YgfZ/GcvT"/>
</dbReference>
<comment type="caution">
    <text evidence="3">The sequence shown here is derived from an EMBL/GenBank/DDBJ whole genome shotgun (WGS) entry which is preliminary data.</text>
</comment>
<dbReference type="Proteomes" id="UP001296873">
    <property type="component" value="Unassembled WGS sequence"/>
</dbReference>
<dbReference type="InterPro" id="IPR057460">
    <property type="entry name" value="CAF17_C"/>
</dbReference>
<dbReference type="InterPro" id="IPR017703">
    <property type="entry name" value="YgfZ/GCV_T_CS"/>
</dbReference>
<evidence type="ECO:0000256" key="1">
    <source>
        <dbReference type="ARBA" id="ARBA00022946"/>
    </source>
</evidence>
<sequence length="296" mass="31952">MSEQPTAVPLPSRALMRLSGEDARSFLNGVVTNDVHQATAEQAIWSAFLTPQGKFLHEFFLVEGPDGALWMDCEGARRAHFKKRLAIYKLRAKAEIAEADDLCVYALLGVRALGLLDLPALEGYARQLGDGAAFTDPRLGWLGARAILPRATAEATLREAGFGLGETAEFERLRLTLGVPEGSGDLEPEKATLIESGFDELRGIDWNKGCFLGQELTARMKYRGLAKKRLVPVEIAGPTPEAGAAIKRDGKTAGTLRSAVDGVGLALIKLDQLDTAQPLTAGEATLTPRKPDWVNF</sequence>
<proteinExistence type="predicted"/>